<organism evidence="18 19">
    <name type="scientific">Danionella cerebrum</name>
    <dbReference type="NCBI Taxonomy" id="2873325"/>
    <lineage>
        <taxon>Eukaryota</taxon>
        <taxon>Metazoa</taxon>
        <taxon>Chordata</taxon>
        <taxon>Craniata</taxon>
        <taxon>Vertebrata</taxon>
        <taxon>Euteleostomi</taxon>
        <taxon>Actinopterygii</taxon>
        <taxon>Neopterygii</taxon>
        <taxon>Teleostei</taxon>
        <taxon>Ostariophysi</taxon>
        <taxon>Cypriniformes</taxon>
        <taxon>Danionidae</taxon>
        <taxon>Danioninae</taxon>
        <taxon>Danionella</taxon>
    </lineage>
</organism>
<comment type="caution">
    <text evidence="12">Lacks conserved residue(s) required for the propagation of feature annotation.</text>
</comment>
<feature type="transmembrane region" description="Helical" evidence="14">
    <location>
        <begin position="2506"/>
        <end position="2526"/>
    </location>
</feature>
<evidence type="ECO:0000256" key="2">
    <source>
        <dbReference type="ARBA" id="ARBA00004651"/>
    </source>
</evidence>
<evidence type="ECO:0000256" key="5">
    <source>
        <dbReference type="ARBA" id="ARBA00022692"/>
    </source>
</evidence>
<dbReference type="SUPFAM" id="SSF49723">
    <property type="entry name" value="Lipase/lipooxygenase domain (PLAT/LH2 domain)"/>
    <property type="match status" value="1"/>
</dbReference>
<feature type="transmembrane region" description="Helical" evidence="14">
    <location>
        <begin position="3279"/>
        <end position="3303"/>
    </location>
</feature>
<dbReference type="InterPro" id="IPR013122">
    <property type="entry name" value="PKD1_2_channel"/>
</dbReference>
<evidence type="ECO:0000256" key="3">
    <source>
        <dbReference type="ARBA" id="ARBA00007200"/>
    </source>
</evidence>
<evidence type="ECO:0000256" key="12">
    <source>
        <dbReference type="PROSITE-ProRule" id="PRU00152"/>
    </source>
</evidence>
<feature type="domain" description="PKD" evidence="15">
    <location>
        <begin position="1252"/>
        <end position="1315"/>
    </location>
</feature>
<keyword evidence="10" id="KW-0325">Glycoprotein</keyword>
<evidence type="ECO:0000256" key="14">
    <source>
        <dbReference type="SAM" id="Phobius"/>
    </source>
</evidence>
<dbReference type="Pfam" id="PF00801">
    <property type="entry name" value="PKD"/>
    <property type="match status" value="9"/>
</dbReference>
<dbReference type="InterPro" id="IPR036392">
    <property type="entry name" value="PLAT/LH2_dom_sf"/>
</dbReference>
<keyword evidence="4" id="KW-1003">Cell membrane</keyword>
<dbReference type="Pfam" id="PF08016">
    <property type="entry name" value="PKD_channel"/>
    <property type="match status" value="1"/>
</dbReference>
<dbReference type="InterPro" id="IPR000203">
    <property type="entry name" value="GPS"/>
</dbReference>
<feature type="transmembrane region" description="Helical" evidence="14">
    <location>
        <begin position="2731"/>
        <end position="2753"/>
    </location>
</feature>
<dbReference type="Proteomes" id="UP000316079">
    <property type="component" value="Unassembled WGS sequence"/>
</dbReference>
<feature type="domain" description="REJ" evidence="17">
    <location>
        <begin position="1867"/>
        <end position="2285"/>
    </location>
</feature>
<feature type="domain" description="PKD" evidence="15">
    <location>
        <begin position="743"/>
        <end position="798"/>
    </location>
</feature>
<comment type="caution">
    <text evidence="18">The sequence shown here is derived from an EMBL/GenBank/DDBJ whole genome shotgun (WGS) entry which is preliminary data.</text>
</comment>
<dbReference type="Pfam" id="PF20519">
    <property type="entry name" value="Polycystin_dom"/>
    <property type="match status" value="1"/>
</dbReference>
<reference evidence="18 19" key="1">
    <citation type="journal article" date="2019" name="Sci. Data">
        <title>Hybrid genome assembly and annotation of Danionella translucida.</title>
        <authorList>
            <person name="Kadobianskyi M."/>
            <person name="Schulze L."/>
            <person name="Schuelke M."/>
            <person name="Judkewitz B."/>
        </authorList>
    </citation>
    <scope>NUCLEOTIDE SEQUENCE [LARGE SCALE GENOMIC DNA]</scope>
    <source>
        <strain evidence="18 19">Bolton</strain>
    </source>
</reference>
<dbReference type="Pfam" id="PF02010">
    <property type="entry name" value="REJ"/>
    <property type="match status" value="2"/>
</dbReference>
<feature type="domain" description="PKD" evidence="15">
    <location>
        <begin position="829"/>
        <end position="890"/>
    </location>
</feature>
<keyword evidence="7 14" id="KW-1133">Transmembrane helix</keyword>
<dbReference type="InterPro" id="IPR042060">
    <property type="entry name" value="PLAT_polycystin1"/>
</dbReference>
<evidence type="ECO:0000259" key="15">
    <source>
        <dbReference type="PROSITE" id="PS50093"/>
    </source>
</evidence>
<evidence type="ECO:0000256" key="7">
    <source>
        <dbReference type="ARBA" id="ARBA00022989"/>
    </source>
</evidence>
<evidence type="ECO:0008006" key="20">
    <source>
        <dbReference type="Google" id="ProtNLM"/>
    </source>
</evidence>
<sequence length="3742" mass="413834">MRNGLEEGLISDVDAESSEMKCTSVALASGQWTTEQCDRTYFAICEKLISVTLPSLESYVAGVPIMSGVYSVSQAELLPSPPDPGPQIVEIMLFPGLWFSHEGRVLSLDLVTQPSNQLTFARMQILRPYCSPSHHLVPPGCSSLLNTFSCCSLVPICNTTGGCGSGQYWCHLLETCLSVTNPCSPYHTFNIGHVYPLPPRYTVTPPFFHLIADISLKLPPSTEHTHVRALVADKRISVYPDDILALQHTRTAGGFLHCAANTSSAWRQSFLSLRGPEWGGWFEGSLSVQPDQGEWLDEVVCDLRVIYQDTVPHYEVSPSPSPFQSNTPNSEQSLVSGLRVAHPKLDTSNAIHVAVNVSTLVVIQIVSGERATSSWSAPVSRNGVPFESTWPAEVPEIEGGGWFSHVFVELSSQGERTLNIKASNSLNFQTLSVRVVSHIPISGLSIEPKGASRVLVDIPQLFSASVVSGSSVKYTWVVDDLDQFQHTGESYRVVFEEPAQHTLKVMANNPVSSQLIEVKLKADVMTPLADLAVISMPQAAAVNTSTLYTIQVKADISSDVTIRWEFGDNAASVSHTVSPQSEMEDQQANHIYLQDSFHHTFSSPGDYTLKITAHNKYDRIEKSVIVKARLAISRLLVTFSPAACRVNQSILFEVSLWPSTFGVHYSWDFGEDTNTVKEDFSKVVHVFKKPGTYNVSISVNNSLSFLSNYTEVEVLEAISGLQLNYSHFTELNSTFEISGRVTSGSHLKWTFEFGDGSILKDHIESSAFHVYKSTGNFTVRVSAYNSVSKEQQTVNVEVNRLLISNIIPTDCIVSQAEKDFKVLVNGFVPGLTFQWDFGDGTPQSVIKGDATVTHTFQTPGGYTIAVCVHSMVASAYFETSLCVEAAITDVNLHTETEAVAAGEEKCFDAVVLPKVAEYQFWWNINFSSNTLPVKGLSRHCFVFQKEGLYEVSVQVHNRVSRRGAKMRISVQRPVSNLSIKYEGNFDAMTVNHLYYFWAVLPGKTASFKWDFGDGSTSEGQNRSHVFGFPGHFCVTVTASNAISSDSVTLEIEVQAPLSYVMLKISQAFAEAGREIFITAQTDVEDSVVFYWNVNHSPAPILGMSTFRHVFLNAGVFEIQVTAQNLISRVKNTTKIEVLERIHRVWIQTQGLESERYLLTNQSIVLEAVVTGGSNLTFEWFINQKMSGNAQQFLLFTSSPGNIHINLVVSNALGSANHELSLRSVEPVFGVSICSPGDVVAKGTPVQISASLESGTDLQFLWSLDSDHNPIISDVPFVLHVFQITGAVNISLSVSNVFGIDRATKLVIVQESISKLDFQINGQPRPLFVTSNMPLLLHGFGGPGNILHWEWIVKFQDRATVLKDSQTVNCSFVDVGDHQITLNASNNISWQTASQTVTSQDAIQGFLLTSNSSIICEDSPVTFKASASQGSNISFYLEFVNANHSVQISESFTTSFLTVGNHLVRATARNNINVQTATLVVRVMERIRDLRLIGCCSEVLEASRSHSFQAYTASQANYHWTFQLNEVGSFSENGPNVDFTPFTNGSLFVTVEADNGFCSQSLTGSVMIQKPVKTVTLLTSHTKAFTDSTINFEAVTDGGSDLKFLWDFGDTRVEVLATESNKQAHKYNAAGEFVVRVTSFNNVSEASTQVTITVQNLMCARPQIYIEKDKYKILRSKPSFFEARVNFNGCVAHKASYVWEIFRGQDCSGMNKVSFNNSVGFTTPLLSLPKNALNVGKYSLTFTTRLEGTPLVQKKTIKLNVVHSQLVASIKGGSQRIWSSQYDLMLDATECFDPDSEDSNIDQFHYHWSYTVENTTSSTLLTSTIPPNIPGNNILVIQRSALLSDRVYHFTLTLSKSGREPVSVSQLYRWTAENQEGKALTLNEVTTSTGGLLKQLVIKPGVLTEGQGYTFTLNITEAASALWGWASITLVTNRPPYGGVCNISPDDSLHFLETSVSYSCTGWVDDDGDSAQLIFSLQVAQCEAFGPFCPMITLYRGTQGTYSSLVPLGSPSTMEKLSTLHVVVLIEDSMGAKIIAAQKNLTIQLCNRCTVTWLSKKSQSEFWALLQHANLQNIVQYSIALTSKLNQLASVSAEELEDKIRLRENVIQGLASLPVSSFTDAALLSSALVQSTADPSEVQSTGCRAKVLQVTEKMIKVLREQRGMGDMNTTDTTRNILTVLSSTMIADQRQTRNLMRPSDISVSALEQIFQLMYSLMLSQISGDKPISLAVPKINMLGIRGDPSKHLPCTDTLTHCQFQIPSALHSKLQKGKQEVLQILLEMEIEENPFIIAAEPPISTTLAALEFATPQGKPIPITNLTLDTAIQVTLHKQVQEAEDDRLLWTNFTLPYDGTVNFTIKAMNTDHQTGLYVALNFSSIPGSDEEAFGVIGISVYDNLVDTQSELYSEELSISLSAETPLQQHTIFLTPLLKGSAKDLIVKVNSSLGGLDVETSVSVCVFSVLCQFFSVDERRWRSDGLVPLRTCSPRTARCLTHHLTMFGANEPVRNVMVAIVCGLLLLIHLLVGLIAHKLDHLETQRLSWVPLCGQNGCYHYRVLVKTGWKRGSGTTAHVGISLYGLNKSGSRHLQRDGAFQRNGMDDFQVETDTNLGEIWKIRIWHDNTGLDPSWYLQHVIVWDIQTDNMFFFLVEDWLSVDNEKNSGRVEKLLFGLREQHLWISLWERPSHSRFSRTQRVTCCALLLHLYLAAGAVWYGSVGRKGNRDPVSTRMTMSPETVLVGMTVAVVMFPLQTFLKYLFQKNKTKWKWMFSSTTQISPAHPFYHFPQTLHLLSLLDRWPSNDSIFGLPELPGTSHLLKRKKALLQLHLSTPTSHTDTSEPLKSSEEDLRALSVDSNLTNTLSLDSEPLDSGNFTPNDKVSSEIQGSLCSEWSDLSIETPTCDPGFHKSSSSLSVFSEASTFLPSLPPDSISNISNTRIGVARRVPDFGLPPWLPCVLHFIVAILLGTCLALVGLYGSRFSSTVVLMWLLSTLSAFLTSTLLLEPLAICCQALYQAAVVRPVDPEAEKHFSQDTEVRRTMEDLGSKVLPLCGYGLLQAKEDARKLRTLRAIMRSCFIYLLFLLVVLMVNYQDHVQLTNSRRIHSSIKNTLISASPGRSSLTALSRWRDTEHWMDERLIPHLFENPSLLLVGPARLRKFNSQRSVGIRETSFDADWSCFITCQAWTAELHSSAICMTKAKSCSFSQTEEVMLGNNSQSARQILSDLQTANWMSTGTQALLIEFSQYHKQTGILAPVSILLDETQTNRILALISIQPFHISPLSAPDLHITLTALLLLFVLCFVSCEAWTMIKKPSQYLRQSWSWLQLMLALLTLASAILRLYFLYMAVACISRHRSQPSLFTDFQSCWVAGVCKEMAGDGAGYSTSFPSDLCHGRSSAPPFASFLSHWNDGSVEGFGTLGQASFSLLCLIRGRIALRQLCEVHPVVGTLYCLSAVGIGFWILGRLCAAVLIRAYQIVHADIYKASMVPQDYEMVQFLIKRLKLWMGLSKTKEFEGMLPAPSRSSRGSETSSCSTPLSALGSLHAPSPSSLISESSLVSDDCDVYHYVDRLVPCVDNLLAGFERVNQVTEEVYQCELNLEQIQSRIAERKKLLRQGNSDKCDSPQKSKTVLRHPSASVLQCKHASAAVLNTHPYRRATNSESCLMGPAVQLGKRILSALDGGVQNNPNSGTRGNPRRRAWNSMTCHSADTAQRLPGSHVTEVLTARPLSEERDWLHGCPGLPTVKRHAWQT</sequence>
<feature type="domain" description="PKD" evidence="15">
    <location>
        <begin position="1572"/>
        <end position="1654"/>
    </location>
</feature>
<dbReference type="PRINTS" id="PR00500">
    <property type="entry name" value="POLYCYSTIN1"/>
</dbReference>
<comment type="similarity">
    <text evidence="3">Belongs to the polycystin family.</text>
</comment>
<gene>
    <name evidence="18" type="ORF">DNTS_015040</name>
</gene>
<dbReference type="Gene3D" id="2.60.40.10">
    <property type="entry name" value="Immunoglobulins"/>
    <property type="match status" value="6"/>
</dbReference>
<dbReference type="InterPro" id="IPR014010">
    <property type="entry name" value="REJ_dom"/>
</dbReference>
<dbReference type="InterPro" id="IPR013783">
    <property type="entry name" value="Ig-like_fold"/>
</dbReference>
<dbReference type="InterPro" id="IPR002859">
    <property type="entry name" value="PKD/REJ-like"/>
</dbReference>
<evidence type="ECO:0000256" key="10">
    <source>
        <dbReference type="ARBA" id="ARBA00023180"/>
    </source>
</evidence>
<dbReference type="SUPFAM" id="SSF49299">
    <property type="entry name" value="PKD domain"/>
    <property type="match status" value="9"/>
</dbReference>
<dbReference type="InterPro" id="IPR035986">
    <property type="entry name" value="PKD_dom_sf"/>
</dbReference>
<dbReference type="GO" id="GO:0006816">
    <property type="term" value="P:calcium ion transport"/>
    <property type="evidence" value="ECO:0007669"/>
    <property type="project" value="TreeGrafter"/>
</dbReference>
<dbReference type="PROSITE" id="PS50093">
    <property type="entry name" value="PKD"/>
    <property type="match status" value="7"/>
</dbReference>
<dbReference type="PROSITE" id="PS50095">
    <property type="entry name" value="PLAT"/>
    <property type="match status" value="1"/>
</dbReference>
<dbReference type="PANTHER" id="PTHR46730:SF2">
    <property type="entry name" value="POLYCYSTIN-1 ISOFORM X1"/>
    <property type="match status" value="1"/>
</dbReference>
<feature type="domain" description="PKD" evidence="15">
    <location>
        <begin position="663"/>
        <end position="721"/>
    </location>
</feature>
<feature type="region of interest" description="Disordered" evidence="13">
    <location>
        <begin position="3605"/>
        <end position="3625"/>
    </location>
</feature>
<dbReference type="PROSITE" id="PS51111">
    <property type="entry name" value="REJ"/>
    <property type="match status" value="2"/>
</dbReference>
<evidence type="ECO:0000256" key="13">
    <source>
        <dbReference type="SAM" id="MobiDB-lite"/>
    </source>
</evidence>
<feature type="transmembrane region" description="Helical" evidence="14">
    <location>
        <begin position="3063"/>
        <end position="3083"/>
    </location>
</feature>
<evidence type="ECO:0000259" key="16">
    <source>
        <dbReference type="PROSITE" id="PS50095"/>
    </source>
</evidence>
<evidence type="ECO:0000256" key="11">
    <source>
        <dbReference type="ARBA" id="ARBA00023273"/>
    </source>
</evidence>
<dbReference type="Gene3D" id="2.60.60.20">
    <property type="entry name" value="PLAT/LH2 domain"/>
    <property type="match status" value="1"/>
</dbReference>
<comment type="subcellular location">
    <subcellularLocation>
        <location evidence="2">Cell membrane</location>
        <topology evidence="2">Multi-pass membrane protein</topology>
    </subcellularLocation>
    <subcellularLocation>
        <location evidence="1">Cell projection</location>
        <location evidence="1">Cilium</location>
    </subcellularLocation>
</comment>
<dbReference type="Pfam" id="PF01477">
    <property type="entry name" value="PLAT"/>
    <property type="match status" value="1"/>
</dbReference>
<feature type="compositionally biased region" description="Low complexity" evidence="13">
    <location>
        <begin position="3513"/>
        <end position="3526"/>
    </location>
</feature>
<dbReference type="PANTHER" id="PTHR46730">
    <property type="entry name" value="POLYCYSTIN-1"/>
    <property type="match status" value="1"/>
</dbReference>
<dbReference type="CDD" id="cd01752">
    <property type="entry name" value="PLAT_polycystin"/>
    <property type="match status" value="1"/>
</dbReference>
<dbReference type="STRING" id="623744.A0A553QI55"/>
<feature type="domain" description="PKD" evidence="15">
    <location>
        <begin position="977"/>
        <end position="1060"/>
    </location>
</feature>
<dbReference type="EMBL" id="SRMA01025950">
    <property type="protein sequence ID" value="TRY89615.1"/>
    <property type="molecule type" value="Genomic_DNA"/>
</dbReference>
<dbReference type="SMART" id="SM00308">
    <property type="entry name" value="LH2"/>
    <property type="match status" value="1"/>
</dbReference>
<keyword evidence="8" id="KW-0969">Cilium</keyword>
<protein>
    <recommendedName>
        <fullName evidence="20">Polycystin-1</fullName>
    </recommendedName>
</protein>
<name>A0A553QI55_9TELE</name>
<dbReference type="SMART" id="SM00303">
    <property type="entry name" value="GPS"/>
    <property type="match status" value="1"/>
</dbReference>
<evidence type="ECO:0000256" key="8">
    <source>
        <dbReference type="ARBA" id="ARBA00023069"/>
    </source>
</evidence>
<dbReference type="InterPro" id="IPR001024">
    <property type="entry name" value="PLAT/LH2_dom"/>
</dbReference>
<evidence type="ECO:0000256" key="9">
    <source>
        <dbReference type="ARBA" id="ARBA00023136"/>
    </source>
</evidence>
<dbReference type="InterPro" id="IPR046791">
    <property type="entry name" value="Polycystin_dom"/>
</dbReference>
<dbReference type="InterPro" id="IPR022409">
    <property type="entry name" value="PKD/Chitinase_dom"/>
</dbReference>
<feature type="transmembrane region" description="Helical" evidence="14">
    <location>
        <begin position="2691"/>
        <end position="2711"/>
    </location>
</feature>
<evidence type="ECO:0000256" key="6">
    <source>
        <dbReference type="ARBA" id="ARBA00022737"/>
    </source>
</evidence>
<feature type="region of interest" description="Disordered" evidence="13">
    <location>
        <begin position="3509"/>
        <end position="3528"/>
    </location>
</feature>
<dbReference type="GO" id="GO:0005929">
    <property type="term" value="C:cilium"/>
    <property type="evidence" value="ECO:0007669"/>
    <property type="project" value="UniProtKB-SubCell"/>
</dbReference>
<evidence type="ECO:0000259" key="17">
    <source>
        <dbReference type="PROSITE" id="PS51111"/>
    </source>
</evidence>
<dbReference type="SMART" id="SM00089">
    <property type="entry name" value="PKD"/>
    <property type="match status" value="11"/>
</dbReference>
<feature type="transmembrane region" description="Helical" evidence="14">
    <location>
        <begin position="2946"/>
        <end position="2970"/>
    </location>
</feature>
<dbReference type="GO" id="GO:0005261">
    <property type="term" value="F:monoatomic cation channel activity"/>
    <property type="evidence" value="ECO:0007669"/>
    <property type="project" value="TreeGrafter"/>
</dbReference>
<dbReference type="InterPro" id="IPR000434">
    <property type="entry name" value="PC1"/>
</dbReference>
<feature type="transmembrane region" description="Helical" evidence="14">
    <location>
        <begin position="2976"/>
        <end position="2996"/>
    </location>
</feature>
<keyword evidence="5 14" id="KW-0812">Transmembrane</keyword>
<dbReference type="CDD" id="cd00146">
    <property type="entry name" value="PKD"/>
    <property type="match status" value="6"/>
</dbReference>
<evidence type="ECO:0000313" key="18">
    <source>
        <dbReference type="EMBL" id="TRY89615.1"/>
    </source>
</evidence>
<feature type="domain" description="REJ" evidence="17">
    <location>
        <begin position="1658"/>
        <end position="1865"/>
    </location>
</feature>
<keyword evidence="11" id="KW-0966">Cell projection</keyword>
<feature type="domain" description="PLAT" evidence="16">
    <location>
        <begin position="2549"/>
        <end position="2663"/>
    </location>
</feature>
<feature type="domain" description="PKD" evidence="15">
    <location>
        <begin position="558"/>
        <end position="615"/>
    </location>
</feature>
<evidence type="ECO:0000313" key="19">
    <source>
        <dbReference type="Proteomes" id="UP000316079"/>
    </source>
</evidence>
<accession>A0A553QI55</accession>
<dbReference type="GO" id="GO:0005886">
    <property type="term" value="C:plasma membrane"/>
    <property type="evidence" value="ECO:0007669"/>
    <property type="project" value="UniProtKB-SubCell"/>
</dbReference>
<proteinExistence type="inferred from homology"/>
<evidence type="ECO:0000256" key="4">
    <source>
        <dbReference type="ARBA" id="ARBA00022475"/>
    </source>
</evidence>
<keyword evidence="6" id="KW-0677">Repeat</keyword>
<evidence type="ECO:0000256" key="1">
    <source>
        <dbReference type="ARBA" id="ARBA00004138"/>
    </source>
</evidence>
<dbReference type="FunFam" id="2.60.60.20:FF:000012">
    <property type="entry name" value="polycystin-1 isoform X2"/>
    <property type="match status" value="1"/>
</dbReference>
<keyword evidence="9 14" id="KW-0472">Membrane</keyword>
<feature type="transmembrane region" description="Helical" evidence="14">
    <location>
        <begin position="3315"/>
        <end position="3337"/>
    </location>
</feature>
<dbReference type="InterPro" id="IPR000601">
    <property type="entry name" value="PKD_dom"/>
</dbReference>
<dbReference type="OrthoDB" id="6022660at2759"/>
<keyword evidence="19" id="KW-1185">Reference proteome</keyword>